<dbReference type="GO" id="GO:0016301">
    <property type="term" value="F:kinase activity"/>
    <property type="evidence" value="ECO:0007669"/>
    <property type="project" value="UniProtKB-KW"/>
</dbReference>
<dbReference type="GO" id="GO:0005524">
    <property type="term" value="F:ATP binding"/>
    <property type="evidence" value="ECO:0007669"/>
    <property type="project" value="UniProtKB-KW"/>
</dbReference>
<evidence type="ECO:0000256" key="6">
    <source>
        <dbReference type="ARBA" id="ARBA00023277"/>
    </source>
</evidence>
<comment type="caution">
    <text evidence="9">The sequence shown here is derived from an EMBL/GenBank/DDBJ whole genome shotgun (WGS) entry which is preliminary data.</text>
</comment>
<keyword evidence="10" id="KW-1185">Reference proteome</keyword>
<evidence type="ECO:0000313" key="9">
    <source>
        <dbReference type="EMBL" id="NYE49336.1"/>
    </source>
</evidence>
<organism evidence="9 10">
    <name type="scientific">Spinactinospora alkalitolerans</name>
    <dbReference type="NCBI Taxonomy" id="687207"/>
    <lineage>
        <taxon>Bacteria</taxon>
        <taxon>Bacillati</taxon>
        <taxon>Actinomycetota</taxon>
        <taxon>Actinomycetes</taxon>
        <taxon>Streptosporangiales</taxon>
        <taxon>Nocardiopsidaceae</taxon>
        <taxon>Spinactinospora</taxon>
    </lineage>
</organism>
<evidence type="ECO:0000259" key="7">
    <source>
        <dbReference type="Pfam" id="PF07005"/>
    </source>
</evidence>
<evidence type="ECO:0000256" key="3">
    <source>
        <dbReference type="ARBA" id="ARBA00022741"/>
    </source>
</evidence>
<evidence type="ECO:0000256" key="5">
    <source>
        <dbReference type="ARBA" id="ARBA00022840"/>
    </source>
</evidence>
<keyword evidence="4" id="KW-0418">Kinase</keyword>
<accession>A0A852TXT9</accession>
<keyword evidence="6" id="KW-0119">Carbohydrate metabolism</keyword>
<keyword evidence="3" id="KW-0547">Nucleotide-binding</keyword>
<dbReference type="InterPro" id="IPR031475">
    <property type="entry name" value="NBD_C"/>
</dbReference>
<evidence type="ECO:0000256" key="4">
    <source>
        <dbReference type="ARBA" id="ARBA00022777"/>
    </source>
</evidence>
<sequence length="456" mass="47814">MAQILVIADDLTGANATGARFARAGQRVATVAPEHVTRAAEDYDVVIANLDSRHLPAEQAADLVTDVVEAVWPVSLVVKRTDTTLRGNIGAELEAALLAVRERTPAATRVRALFAPAFPASGRVTVDGIQLLDGVPLERTELAFDPLTPMRTSVIADIVAEQTRLPVRHVPIRQVTQTLLTADLMAGDEPIVLCDALTEQHLADIAEAAAEAHRIDGTVWVAVDPGPTGALLAEALRLRGRGGSVGPLLAVVGSATELTRRQLDAVARTGPARFVDIDAARFTADDAGHRADLARELVDHLTTAVFPEVVILRTATSAGDVVELPAAARRSLPRLLAGLVSEVVHEVARDAGSTGVPSGLYTSGGEVTSAVLDELDVHAFEVGGEVVPLAVYGTLSGGPLDGTPVVTKGGLVGDDGTILECFGKLRRAVQTRLRNVRAEVSEHVLVPGGPADHVRH</sequence>
<evidence type="ECO:0000259" key="8">
    <source>
        <dbReference type="Pfam" id="PF17042"/>
    </source>
</evidence>
<dbReference type="EMBL" id="JACCCC010000001">
    <property type="protein sequence ID" value="NYE49336.1"/>
    <property type="molecule type" value="Genomic_DNA"/>
</dbReference>
<dbReference type="Proteomes" id="UP000589036">
    <property type="component" value="Unassembled WGS sequence"/>
</dbReference>
<reference evidence="9 10" key="1">
    <citation type="submission" date="2020-07" db="EMBL/GenBank/DDBJ databases">
        <title>Sequencing the genomes of 1000 actinobacteria strains.</title>
        <authorList>
            <person name="Klenk H.-P."/>
        </authorList>
    </citation>
    <scope>NUCLEOTIDE SEQUENCE [LARGE SCALE GENOMIC DNA]</scope>
    <source>
        <strain evidence="9 10">CXB654</strain>
    </source>
</reference>
<comment type="similarity">
    <text evidence="1">Belongs to the four-carbon acid sugar kinase family.</text>
</comment>
<dbReference type="RefSeq" id="WP_179645016.1">
    <property type="nucleotide sequence ID" value="NZ_BAAAYY010000031.1"/>
</dbReference>
<evidence type="ECO:0000256" key="2">
    <source>
        <dbReference type="ARBA" id="ARBA00022679"/>
    </source>
</evidence>
<dbReference type="InterPro" id="IPR037051">
    <property type="entry name" value="4-carb_acid_sugar_kinase_N_sf"/>
</dbReference>
<feature type="domain" description="Four-carbon acid sugar kinase N-terminal" evidence="7">
    <location>
        <begin position="4"/>
        <end position="227"/>
    </location>
</feature>
<proteinExistence type="inferred from homology"/>
<gene>
    <name evidence="9" type="ORF">HDA32_004456</name>
</gene>
<dbReference type="InterPro" id="IPR010737">
    <property type="entry name" value="4-carb_acid_sugar_kinase_N"/>
</dbReference>
<dbReference type="SUPFAM" id="SSF142764">
    <property type="entry name" value="YgbK-like"/>
    <property type="match status" value="1"/>
</dbReference>
<keyword evidence="5" id="KW-0067">ATP-binding</keyword>
<protein>
    <submittedName>
        <fullName evidence="9">Uncharacterized protein YgbK (DUF1537 family)</fullName>
    </submittedName>
</protein>
<evidence type="ECO:0000256" key="1">
    <source>
        <dbReference type="ARBA" id="ARBA00005715"/>
    </source>
</evidence>
<dbReference type="Gene3D" id="3.40.980.20">
    <property type="entry name" value="Four-carbon acid sugar kinase, nucleotide binding domain"/>
    <property type="match status" value="1"/>
</dbReference>
<dbReference type="InterPro" id="IPR042213">
    <property type="entry name" value="NBD_C_sf"/>
</dbReference>
<dbReference type="Pfam" id="PF07005">
    <property type="entry name" value="SBD_N"/>
    <property type="match status" value="1"/>
</dbReference>
<dbReference type="Gene3D" id="3.40.50.10840">
    <property type="entry name" value="Putative sugar-binding, N-terminal domain"/>
    <property type="match status" value="1"/>
</dbReference>
<name>A0A852TXT9_9ACTN</name>
<evidence type="ECO:0000313" key="10">
    <source>
        <dbReference type="Proteomes" id="UP000589036"/>
    </source>
</evidence>
<feature type="domain" description="Four-carbon acid sugar kinase nucleotide binding" evidence="8">
    <location>
        <begin position="249"/>
        <end position="417"/>
    </location>
</feature>
<dbReference type="Pfam" id="PF17042">
    <property type="entry name" value="NBD_C"/>
    <property type="match status" value="1"/>
</dbReference>
<keyword evidence="2" id="KW-0808">Transferase</keyword>
<dbReference type="AlphaFoldDB" id="A0A852TXT9"/>